<evidence type="ECO:0000256" key="3">
    <source>
        <dbReference type="SAM" id="Phobius"/>
    </source>
</evidence>
<comment type="caution">
    <text evidence="4">The sequence shown here is derived from an EMBL/GenBank/DDBJ whole genome shotgun (WGS) entry which is preliminary data.</text>
</comment>
<reference evidence="4" key="2">
    <citation type="submission" date="2021-04" db="EMBL/GenBank/DDBJ databases">
        <authorList>
            <person name="Gilroy R."/>
        </authorList>
    </citation>
    <scope>NUCLEOTIDE SEQUENCE</scope>
    <source>
        <strain evidence="4">CHK195-6426</strain>
    </source>
</reference>
<reference evidence="4" key="1">
    <citation type="journal article" date="2021" name="PeerJ">
        <title>Extensive microbial diversity within the chicken gut microbiome revealed by metagenomics and culture.</title>
        <authorList>
            <person name="Gilroy R."/>
            <person name="Ravi A."/>
            <person name="Getino M."/>
            <person name="Pursley I."/>
            <person name="Horton D.L."/>
            <person name="Alikhan N.F."/>
            <person name="Baker D."/>
            <person name="Gharbi K."/>
            <person name="Hall N."/>
            <person name="Watson M."/>
            <person name="Adriaenssens E.M."/>
            <person name="Foster-Nyarko E."/>
            <person name="Jarju S."/>
            <person name="Secka A."/>
            <person name="Antonio M."/>
            <person name="Oren A."/>
            <person name="Chaudhuri R.R."/>
            <person name="La Ragione R."/>
            <person name="Hildebrand F."/>
            <person name="Pallen M.J."/>
        </authorList>
    </citation>
    <scope>NUCLEOTIDE SEQUENCE</scope>
    <source>
        <strain evidence="4">CHK195-6426</strain>
    </source>
</reference>
<dbReference type="NCBIfam" id="TIGR02543">
    <property type="entry name" value="List_Bact_rpt"/>
    <property type="match status" value="1"/>
</dbReference>
<proteinExistence type="predicted"/>
<dbReference type="Proteomes" id="UP000824265">
    <property type="component" value="Unassembled WGS sequence"/>
</dbReference>
<dbReference type="InterPro" id="IPR013378">
    <property type="entry name" value="InlB-like_B-rpt"/>
</dbReference>
<protein>
    <submittedName>
        <fullName evidence="4">InlB B-repeat-containing protein</fullName>
    </submittedName>
</protein>
<evidence type="ECO:0000256" key="1">
    <source>
        <dbReference type="ARBA" id="ARBA00004196"/>
    </source>
</evidence>
<dbReference type="Gene3D" id="2.60.40.4270">
    <property type="entry name" value="Listeria-Bacteroides repeat domain"/>
    <property type="match status" value="2"/>
</dbReference>
<keyword evidence="3" id="KW-1133">Transmembrane helix</keyword>
<dbReference type="InterPro" id="IPR042229">
    <property type="entry name" value="Listeria/Bacterioides_rpt_sf"/>
</dbReference>
<organism evidence="4 5">
    <name type="scientific">Candidatus Acetatifactor stercoripullorum</name>
    <dbReference type="NCBI Taxonomy" id="2838414"/>
    <lineage>
        <taxon>Bacteria</taxon>
        <taxon>Bacillati</taxon>
        <taxon>Bacillota</taxon>
        <taxon>Clostridia</taxon>
        <taxon>Lachnospirales</taxon>
        <taxon>Lachnospiraceae</taxon>
        <taxon>Acetatifactor</taxon>
    </lineage>
</organism>
<evidence type="ECO:0000256" key="2">
    <source>
        <dbReference type="SAM" id="MobiDB-lite"/>
    </source>
</evidence>
<dbReference type="GO" id="GO:0030313">
    <property type="term" value="C:cell envelope"/>
    <property type="evidence" value="ECO:0007669"/>
    <property type="project" value="UniProtKB-SubCell"/>
</dbReference>
<sequence length="220" mass="24547">MENQHMQENLQTEENQQTEESRQREEAQSSQRPRGKWFGRGIYGSKDVPIRILDGLIGVLAGAALILIIYFTINGGFQITFDTQGGSQVAAQKLRYGQLVSKPEEPYKPGYDFQGWYGQIEGEETAWSFESEKVTGDITLYARWTPAQITVKFDLNGGVSQEGSDVLAPMEVTFGETYGELPVVSKQGSTFLGWEYDGEIITSDTIVQMTGEHVLTAAWE</sequence>
<dbReference type="EMBL" id="DXGH01000030">
    <property type="protein sequence ID" value="HIW80970.1"/>
    <property type="molecule type" value="Genomic_DNA"/>
</dbReference>
<evidence type="ECO:0000313" key="4">
    <source>
        <dbReference type="EMBL" id="HIW80970.1"/>
    </source>
</evidence>
<dbReference type="Pfam" id="PF09479">
    <property type="entry name" value="Flg_new"/>
    <property type="match status" value="2"/>
</dbReference>
<accession>A0A9D1UC37</accession>
<feature type="region of interest" description="Disordered" evidence="2">
    <location>
        <begin position="1"/>
        <end position="34"/>
    </location>
</feature>
<feature type="transmembrane region" description="Helical" evidence="3">
    <location>
        <begin position="52"/>
        <end position="73"/>
    </location>
</feature>
<dbReference type="AlphaFoldDB" id="A0A9D1UC37"/>
<gene>
    <name evidence="4" type="ORF">H9742_05470</name>
</gene>
<evidence type="ECO:0000313" key="5">
    <source>
        <dbReference type="Proteomes" id="UP000824265"/>
    </source>
</evidence>
<keyword evidence="3" id="KW-0472">Membrane</keyword>
<keyword evidence="3" id="KW-0812">Transmembrane</keyword>
<name>A0A9D1UC37_9FIRM</name>
<comment type="subcellular location">
    <subcellularLocation>
        <location evidence="1">Cell envelope</location>
    </subcellularLocation>
</comment>